<dbReference type="GeneID" id="63838004"/>
<dbReference type="OrthoDB" id="3477286at2759"/>
<organism evidence="1 2">
    <name type="scientific">Cryphonectria parasitica (strain ATCC 38755 / EP155)</name>
    <dbReference type="NCBI Taxonomy" id="660469"/>
    <lineage>
        <taxon>Eukaryota</taxon>
        <taxon>Fungi</taxon>
        <taxon>Dikarya</taxon>
        <taxon>Ascomycota</taxon>
        <taxon>Pezizomycotina</taxon>
        <taxon>Sordariomycetes</taxon>
        <taxon>Sordariomycetidae</taxon>
        <taxon>Diaporthales</taxon>
        <taxon>Cryphonectriaceae</taxon>
        <taxon>Cryphonectria-Endothia species complex</taxon>
        <taxon>Cryphonectria</taxon>
    </lineage>
</organism>
<reference evidence="1" key="1">
    <citation type="journal article" date="2020" name="Phytopathology">
        <title>Genome sequence of the chestnut blight fungus Cryphonectria parasitica EP155: A fundamental resource for an archetypical invasive plant pathogen.</title>
        <authorList>
            <person name="Crouch J.A."/>
            <person name="Dawe A."/>
            <person name="Aerts A."/>
            <person name="Barry K."/>
            <person name="Churchill A.C.L."/>
            <person name="Grimwood J."/>
            <person name="Hillman B."/>
            <person name="Milgroom M.G."/>
            <person name="Pangilinan J."/>
            <person name="Smith M."/>
            <person name="Salamov A."/>
            <person name="Schmutz J."/>
            <person name="Yadav J."/>
            <person name="Grigoriev I.V."/>
            <person name="Nuss D."/>
        </authorList>
    </citation>
    <scope>NUCLEOTIDE SEQUENCE</scope>
    <source>
        <strain evidence="1">EP155</strain>
    </source>
</reference>
<protein>
    <submittedName>
        <fullName evidence="1">Uncharacterized protein</fullName>
    </submittedName>
</protein>
<dbReference type="AlphaFoldDB" id="A0A9P4XUX8"/>
<gene>
    <name evidence="1" type="ORF">M406DRAFT_333804</name>
</gene>
<proteinExistence type="predicted"/>
<accession>A0A9P4XUX8</accession>
<name>A0A9P4XUX8_CRYP1</name>
<dbReference type="Pfam" id="PF26639">
    <property type="entry name" value="Het-6_barrel"/>
    <property type="match status" value="1"/>
</dbReference>
<keyword evidence="2" id="KW-1185">Reference proteome</keyword>
<comment type="caution">
    <text evidence="1">The sequence shown here is derived from an EMBL/GenBank/DDBJ whole genome shotgun (WGS) entry which is preliminary data.</text>
</comment>
<dbReference type="InterPro" id="IPR052895">
    <property type="entry name" value="HetReg/Transcr_Mod"/>
</dbReference>
<sequence length="410" mass="44599">MASVKEVQSRLVDAVADIKERVHTKLGAEGADKDEALLDFAEAVAKQTTSLMHKSTAESGGSIFAIRKAFRSESRSLAYYLGMTSERNYTMAHDRFYALYGIMPAAQSVSPVDYDKPLRQVVLELTSYVINVEHNINLYFSFGLRPNHLSDNNEEFPSWIPDFSRGSDLHNPDRYITDERVVRRLCHNAFEGAPQPVVDDLITLRTNGFAAGTVTQTSTLPTTQQGIFAELQALLSGSTYAAASAAGQLGAESTLAERWAAAASSRMGQWLGEAVGRDQVNSNIVQTVESIHSQFAAGGRPHCTLPWTPLRLEREFAGLAGRTTFITDSGLLGLGVAQIEKGDVVAILHKENVAILLRPVTQRAGEQGGEATCYKMVGTAYVSGLIDNEWLDEGLVVSISKKTPSAFIII</sequence>
<evidence type="ECO:0000313" key="1">
    <source>
        <dbReference type="EMBL" id="KAF3761752.1"/>
    </source>
</evidence>
<dbReference type="Proteomes" id="UP000803844">
    <property type="component" value="Unassembled WGS sequence"/>
</dbReference>
<dbReference type="PANTHER" id="PTHR24148:SF64">
    <property type="entry name" value="HETEROKARYON INCOMPATIBILITY DOMAIN-CONTAINING PROTEIN"/>
    <property type="match status" value="1"/>
</dbReference>
<dbReference type="EMBL" id="MU032351">
    <property type="protein sequence ID" value="KAF3761752.1"/>
    <property type="molecule type" value="Genomic_DNA"/>
</dbReference>
<dbReference type="RefSeq" id="XP_040772731.1">
    <property type="nucleotide sequence ID" value="XM_040920875.1"/>
</dbReference>
<evidence type="ECO:0000313" key="2">
    <source>
        <dbReference type="Proteomes" id="UP000803844"/>
    </source>
</evidence>
<dbReference type="PANTHER" id="PTHR24148">
    <property type="entry name" value="ANKYRIN REPEAT DOMAIN-CONTAINING PROTEIN 39 HOMOLOG-RELATED"/>
    <property type="match status" value="1"/>
</dbReference>